<dbReference type="Proteomes" id="UP001194468">
    <property type="component" value="Unassembled WGS sequence"/>
</dbReference>
<dbReference type="InterPro" id="IPR052744">
    <property type="entry name" value="GPAT/DAPAT"/>
</dbReference>
<sequence length="497" mass="54027">MQLMLVYRFLRKISDWTMAGFYSEVYVAGQENVPKDGPIILAATHHNELIDIAVLSVTIPHRRRICCWAKSTLFNNPLCGALLRSSGSIPVRRNPNSMGSHGGPGSLGCASSTTSQADLFKNTSVALARGEVVGLFPEGTSYTEPAIAQVKEGAAWAAIEYVKAVAARRATGEAGEDLPVIIVPAAIVYTDKSRYQSRVCLAILAYGKPIRVDGFLAIDLEDDDSVRALVKDITGEIYQRLKEMTINAPDWDTFNSAKIAAEVAWGEAPSISKYVGVSQTFVELLSGESQEILDMRQPLVKYLGLLHYTGISHGALDYLYPSPAAITPTVPIAILTVLCQLCKTFLHPSAVAFLPMFVLYLPMYIASWLAVRFLTKPDEEEAKAQFKAVFGGLGIGLSYGMVTRIVFRTLMPVGGKDWIAIFPTFFIAAIGVLVGMVAVTVGTVRILWKWHNSLVKGKPRCYAVFPSSADFVNRKSQTVSLISDLASYSLAMPGGDV</sequence>
<accession>A0AAD4BZ79</accession>
<evidence type="ECO:0000259" key="2">
    <source>
        <dbReference type="SMART" id="SM00563"/>
    </source>
</evidence>
<protein>
    <recommendedName>
        <fullName evidence="2">Phospholipid/glycerol acyltransferase domain-containing protein</fullName>
    </recommendedName>
</protein>
<dbReference type="PANTHER" id="PTHR31605">
    <property type="entry name" value="GLYCEROL-3-PHOSPHATE O-ACYLTRANSFERASE 1"/>
    <property type="match status" value="1"/>
</dbReference>
<keyword evidence="4" id="KW-1185">Reference proteome</keyword>
<evidence type="ECO:0000313" key="4">
    <source>
        <dbReference type="Proteomes" id="UP001194468"/>
    </source>
</evidence>
<dbReference type="AlphaFoldDB" id="A0AAD4BZ79"/>
<feature type="domain" description="Phospholipid/glycerol acyltransferase" evidence="2">
    <location>
        <begin position="39"/>
        <end position="190"/>
    </location>
</feature>
<comment type="caution">
    <text evidence="3">The sequence shown here is derived from an EMBL/GenBank/DDBJ whole genome shotgun (WGS) entry which is preliminary data.</text>
</comment>
<dbReference type="PANTHER" id="PTHR31605:SF0">
    <property type="entry name" value="GLYCEROL-3-PHOSPHATE O-ACYLTRANSFERASE 1"/>
    <property type="match status" value="1"/>
</dbReference>
<organism evidence="3 4">
    <name type="scientific">Boletus edulis BED1</name>
    <dbReference type="NCBI Taxonomy" id="1328754"/>
    <lineage>
        <taxon>Eukaryota</taxon>
        <taxon>Fungi</taxon>
        <taxon>Dikarya</taxon>
        <taxon>Basidiomycota</taxon>
        <taxon>Agaricomycotina</taxon>
        <taxon>Agaricomycetes</taxon>
        <taxon>Agaricomycetidae</taxon>
        <taxon>Boletales</taxon>
        <taxon>Boletineae</taxon>
        <taxon>Boletaceae</taxon>
        <taxon>Boletoideae</taxon>
        <taxon>Boletus</taxon>
    </lineage>
</organism>
<dbReference type="Pfam" id="PF01553">
    <property type="entry name" value="Acyltransferase"/>
    <property type="match status" value="1"/>
</dbReference>
<dbReference type="CDD" id="cd07992">
    <property type="entry name" value="LPLAT_AAK14816-like"/>
    <property type="match status" value="1"/>
</dbReference>
<keyword evidence="1" id="KW-0472">Membrane</keyword>
<reference evidence="3" key="2">
    <citation type="journal article" date="2020" name="Nat. Commun.">
        <title>Large-scale genome sequencing of mycorrhizal fungi provides insights into the early evolution of symbiotic traits.</title>
        <authorList>
            <person name="Miyauchi S."/>
            <person name="Kiss E."/>
            <person name="Kuo A."/>
            <person name="Drula E."/>
            <person name="Kohler A."/>
            <person name="Sanchez-Garcia M."/>
            <person name="Morin E."/>
            <person name="Andreopoulos B."/>
            <person name="Barry K.W."/>
            <person name="Bonito G."/>
            <person name="Buee M."/>
            <person name="Carver A."/>
            <person name="Chen C."/>
            <person name="Cichocki N."/>
            <person name="Clum A."/>
            <person name="Culley D."/>
            <person name="Crous P.W."/>
            <person name="Fauchery L."/>
            <person name="Girlanda M."/>
            <person name="Hayes R.D."/>
            <person name="Keri Z."/>
            <person name="LaButti K."/>
            <person name="Lipzen A."/>
            <person name="Lombard V."/>
            <person name="Magnuson J."/>
            <person name="Maillard F."/>
            <person name="Murat C."/>
            <person name="Nolan M."/>
            <person name="Ohm R.A."/>
            <person name="Pangilinan J."/>
            <person name="Pereira M.F."/>
            <person name="Perotto S."/>
            <person name="Peter M."/>
            <person name="Pfister S."/>
            <person name="Riley R."/>
            <person name="Sitrit Y."/>
            <person name="Stielow J.B."/>
            <person name="Szollosi G."/>
            <person name="Zifcakova L."/>
            <person name="Stursova M."/>
            <person name="Spatafora J.W."/>
            <person name="Tedersoo L."/>
            <person name="Vaario L.M."/>
            <person name="Yamada A."/>
            <person name="Yan M."/>
            <person name="Wang P."/>
            <person name="Xu J."/>
            <person name="Bruns T."/>
            <person name="Baldrian P."/>
            <person name="Vilgalys R."/>
            <person name="Dunand C."/>
            <person name="Henrissat B."/>
            <person name="Grigoriev I.V."/>
            <person name="Hibbett D."/>
            <person name="Nagy L.G."/>
            <person name="Martin F.M."/>
        </authorList>
    </citation>
    <scope>NUCLEOTIDE SEQUENCE</scope>
    <source>
        <strain evidence="3">BED1</strain>
    </source>
</reference>
<dbReference type="GO" id="GO:0016287">
    <property type="term" value="F:glycerone-phosphate O-acyltransferase activity"/>
    <property type="evidence" value="ECO:0007669"/>
    <property type="project" value="TreeGrafter"/>
</dbReference>
<name>A0AAD4BZ79_BOLED</name>
<dbReference type="InterPro" id="IPR002123">
    <property type="entry name" value="Plipid/glycerol_acylTrfase"/>
</dbReference>
<gene>
    <name evidence="3" type="ORF">L210DRAFT_3395257</name>
</gene>
<feature type="transmembrane region" description="Helical" evidence="1">
    <location>
        <begin position="386"/>
        <end position="407"/>
    </location>
</feature>
<evidence type="ECO:0000256" key="1">
    <source>
        <dbReference type="SAM" id="Phobius"/>
    </source>
</evidence>
<keyword evidence="1" id="KW-0812">Transmembrane</keyword>
<feature type="transmembrane region" description="Helical" evidence="1">
    <location>
        <begin position="419"/>
        <end position="448"/>
    </location>
</feature>
<evidence type="ECO:0000313" key="3">
    <source>
        <dbReference type="EMBL" id="KAF8444014.1"/>
    </source>
</evidence>
<dbReference type="GO" id="GO:0004366">
    <property type="term" value="F:glycerol-3-phosphate O-acyltransferase activity"/>
    <property type="evidence" value="ECO:0007669"/>
    <property type="project" value="TreeGrafter"/>
</dbReference>
<dbReference type="GO" id="GO:0008654">
    <property type="term" value="P:phospholipid biosynthetic process"/>
    <property type="evidence" value="ECO:0007669"/>
    <property type="project" value="TreeGrafter"/>
</dbReference>
<keyword evidence="1" id="KW-1133">Transmembrane helix</keyword>
<dbReference type="EMBL" id="WHUW01000007">
    <property type="protein sequence ID" value="KAF8444014.1"/>
    <property type="molecule type" value="Genomic_DNA"/>
</dbReference>
<dbReference type="SMART" id="SM00563">
    <property type="entry name" value="PlsC"/>
    <property type="match status" value="1"/>
</dbReference>
<dbReference type="SUPFAM" id="SSF69593">
    <property type="entry name" value="Glycerol-3-phosphate (1)-acyltransferase"/>
    <property type="match status" value="1"/>
</dbReference>
<feature type="transmembrane region" description="Helical" evidence="1">
    <location>
        <begin position="350"/>
        <end position="374"/>
    </location>
</feature>
<reference evidence="3" key="1">
    <citation type="submission" date="2019-10" db="EMBL/GenBank/DDBJ databases">
        <authorList>
            <consortium name="DOE Joint Genome Institute"/>
            <person name="Kuo A."/>
            <person name="Miyauchi S."/>
            <person name="Kiss E."/>
            <person name="Drula E."/>
            <person name="Kohler A."/>
            <person name="Sanchez-Garcia M."/>
            <person name="Andreopoulos B."/>
            <person name="Barry K.W."/>
            <person name="Bonito G."/>
            <person name="Buee M."/>
            <person name="Carver A."/>
            <person name="Chen C."/>
            <person name="Cichocki N."/>
            <person name="Clum A."/>
            <person name="Culley D."/>
            <person name="Crous P.W."/>
            <person name="Fauchery L."/>
            <person name="Girlanda M."/>
            <person name="Hayes R."/>
            <person name="Keri Z."/>
            <person name="LaButti K."/>
            <person name="Lipzen A."/>
            <person name="Lombard V."/>
            <person name="Magnuson J."/>
            <person name="Maillard F."/>
            <person name="Morin E."/>
            <person name="Murat C."/>
            <person name="Nolan M."/>
            <person name="Ohm R."/>
            <person name="Pangilinan J."/>
            <person name="Pereira M."/>
            <person name="Perotto S."/>
            <person name="Peter M."/>
            <person name="Riley R."/>
            <person name="Sitrit Y."/>
            <person name="Stielow B."/>
            <person name="Szollosi G."/>
            <person name="Zifcakova L."/>
            <person name="Stursova M."/>
            <person name="Spatafora J.W."/>
            <person name="Tedersoo L."/>
            <person name="Vaario L.-M."/>
            <person name="Yamada A."/>
            <person name="Yan M."/>
            <person name="Wang P."/>
            <person name="Xu J."/>
            <person name="Bruns T."/>
            <person name="Baldrian P."/>
            <person name="Vilgalys R."/>
            <person name="Henrissat B."/>
            <person name="Grigoriev I.V."/>
            <person name="Hibbett D."/>
            <person name="Nagy L.G."/>
            <person name="Martin F.M."/>
        </authorList>
    </citation>
    <scope>NUCLEOTIDE SEQUENCE</scope>
    <source>
        <strain evidence="3">BED1</strain>
    </source>
</reference>
<proteinExistence type="predicted"/>